<accession>A0A4C1Y3P1</accession>
<reference evidence="1 2" key="1">
    <citation type="journal article" date="2019" name="Commun. Biol.">
        <title>The bagworm genome reveals a unique fibroin gene that provides high tensile strength.</title>
        <authorList>
            <person name="Kono N."/>
            <person name="Nakamura H."/>
            <person name="Ohtoshi R."/>
            <person name="Tomita M."/>
            <person name="Numata K."/>
            <person name="Arakawa K."/>
        </authorList>
    </citation>
    <scope>NUCLEOTIDE SEQUENCE [LARGE SCALE GENOMIC DNA]</scope>
</reference>
<dbReference type="Proteomes" id="UP000299102">
    <property type="component" value="Unassembled WGS sequence"/>
</dbReference>
<gene>
    <name evidence="1" type="ORF">EVAR_98240_1</name>
</gene>
<organism evidence="1 2">
    <name type="scientific">Eumeta variegata</name>
    <name type="common">Bagworm moth</name>
    <name type="synonym">Eumeta japonica</name>
    <dbReference type="NCBI Taxonomy" id="151549"/>
    <lineage>
        <taxon>Eukaryota</taxon>
        <taxon>Metazoa</taxon>
        <taxon>Ecdysozoa</taxon>
        <taxon>Arthropoda</taxon>
        <taxon>Hexapoda</taxon>
        <taxon>Insecta</taxon>
        <taxon>Pterygota</taxon>
        <taxon>Neoptera</taxon>
        <taxon>Endopterygota</taxon>
        <taxon>Lepidoptera</taxon>
        <taxon>Glossata</taxon>
        <taxon>Ditrysia</taxon>
        <taxon>Tineoidea</taxon>
        <taxon>Psychidae</taxon>
        <taxon>Oiketicinae</taxon>
        <taxon>Eumeta</taxon>
    </lineage>
</organism>
<evidence type="ECO:0000313" key="2">
    <source>
        <dbReference type="Proteomes" id="UP000299102"/>
    </source>
</evidence>
<protein>
    <submittedName>
        <fullName evidence="1">Uncharacterized protein</fullName>
    </submittedName>
</protein>
<name>A0A4C1Y3P1_EUMVA</name>
<dbReference type="AlphaFoldDB" id="A0A4C1Y3P1"/>
<dbReference type="EMBL" id="BGZK01001032">
    <property type="protein sequence ID" value="GBP69169.1"/>
    <property type="molecule type" value="Genomic_DNA"/>
</dbReference>
<evidence type="ECO:0000313" key="1">
    <source>
        <dbReference type="EMBL" id="GBP69169.1"/>
    </source>
</evidence>
<comment type="caution">
    <text evidence="1">The sequence shown here is derived from an EMBL/GenBank/DDBJ whole genome shotgun (WGS) entry which is preliminary data.</text>
</comment>
<keyword evidence="2" id="KW-1185">Reference proteome</keyword>
<proteinExistence type="predicted"/>
<sequence length="89" mass="10173">MLWMSISVVLDSDRGPTFDSQSGIDLRRLDYILNAEASGVRQRTGLSSLTIPNSPQRESHQFIVQRCESDKMESARVVYDPDQWSLTRQ</sequence>